<keyword evidence="3" id="KW-0143">Chaperone</keyword>
<dbReference type="Proteomes" id="UP001216579">
    <property type="component" value="Unassembled WGS sequence"/>
</dbReference>
<evidence type="ECO:0000313" key="8">
    <source>
        <dbReference type="Proteomes" id="UP001216579"/>
    </source>
</evidence>
<dbReference type="Gene3D" id="3.40.50.300">
    <property type="entry name" value="P-loop containing nucleotide triphosphate hydrolases"/>
    <property type="match status" value="1"/>
</dbReference>
<evidence type="ECO:0000313" key="7">
    <source>
        <dbReference type="EMBL" id="MDF3290611.1"/>
    </source>
</evidence>
<protein>
    <submittedName>
        <fullName evidence="7">GTP-binding protein</fullName>
    </submittedName>
</protein>
<keyword evidence="1" id="KW-0547">Nucleotide-binding</keyword>
<sequence length="350" mass="38817">MSKHRIPVVILAGFLGSGKTTLLNHLLRNRAGVRIGVVVNDFGSINVDALSVAGQVDSMISLGNGCLCCAVDTSDMDEMLHRLTRPSAGIDVIVIEASGLAEPQEVIRMVLASDNQRIAYGGLVEVVDGVEFEETRTRHPHIELHLKCADLIVLNKSDRLSEPQREELLAAVSRITPRTPVVATAHGRIDPELLFDRRGRASREPAVRQLSFDDLRTDDHDHTHDHADGCDHLHSAYETVSFVSERPMNPRKMMDFLDGGPTGIYRIKGFVDFGETGAKQKYALHTVGKYLRFRLGRWGESEPRSTRLVFIGAGLNARSLTEELNRCVETGEPSTTDELRMMPVLRYVES</sequence>
<accession>A0ABT5ZLA7</accession>
<evidence type="ECO:0000256" key="4">
    <source>
        <dbReference type="ARBA" id="ARBA00034320"/>
    </source>
</evidence>
<dbReference type="SUPFAM" id="SSF52540">
    <property type="entry name" value="P-loop containing nucleoside triphosphate hydrolases"/>
    <property type="match status" value="1"/>
</dbReference>
<dbReference type="InterPro" id="IPR036627">
    <property type="entry name" value="CobW-likC_sf"/>
</dbReference>
<dbReference type="InterPro" id="IPR027417">
    <property type="entry name" value="P-loop_NTPase"/>
</dbReference>
<comment type="catalytic activity">
    <reaction evidence="5">
        <text>GTP + H2O = GDP + phosphate + H(+)</text>
        <dbReference type="Rhea" id="RHEA:19669"/>
        <dbReference type="ChEBI" id="CHEBI:15377"/>
        <dbReference type="ChEBI" id="CHEBI:15378"/>
        <dbReference type="ChEBI" id="CHEBI:37565"/>
        <dbReference type="ChEBI" id="CHEBI:43474"/>
        <dbReference type="ChEBI" id="CHEBI:58189"/>
    </reaction>
    <physiologicalReaction direction="left-to-right" evidence="5">
        <dbReference type="Rhea" id="RHEA:19670"/>
    </physiologicalReaction>
</comment>
<dbReference type="PANTHER" id="PTHR13748:SF62">
    <property type="entry name" value="COBW DOMAIN-CONTAINING PROTEIN"/>
    <property type="match status" value="1"/>
</dbReference>
<dbReference type="InterPro" id="IPR051316">
    <property type="entry name" value="Zinc-reg_GTPase_activator"/>
</dbReference>
<name>A0ABT5ZLA7_9ACTN</name>
<proteinExistence type="inferred from homology"/>
<dbReference type="RefSeq" id="WP_276093996.1">
    <property type="nucleotide sequence ID" value="NZ_JARJBC010000008.1"/>
</dbReference>
<dbReference type="Pfam" id="PF02492">
    <property type="entry name" value="cobW"/>
    <property type="match status" value="1"/>
</dbReference>
<gene>
    <name evidence="7" type="ORF">P3G67_15420</name>
</gene>
<dbReference type="EMBL" id="JARJBC010000008">
    <property type="protein sequence ID" value="MDF3290611.1"/>
    <property type="molecule type" value="Genomic_DNA"/>
</dbReference>
<evidence type="ECO:0000256" key="2">
    <source>
        <dbReference type="ARBA" id="ARBA00022801"/>
    </source>
</evidence>
<dbReference type="SMART" id="SM00833">
    <property type="entry name" value="CobW_C"/>
    <property type="match status" value="1"/>
</dbReference>
<dbReference type="Gene3D" id="3.30.1220.10">
    <property type="entry name" value="CobW-like, C-terminal domain"/>
    <property type="match status" value="1"/>
</dbReference>
<evidence type="ECO:0000256" key="1">
    <source>
        <dbReference type="ARBA" id="ARBA00022741"/>
    </source>
</evidence>
<keyword evidence="8" id="KW-1185">Reference proteome</keyword>
<reference evidence="7 8" key="1">
    <citation type="submission" date="2023-03" db="EMBL/GenBank/DDBJ databases">
        <title>Draft genome sequence of Streptomyces sp. RB6PN23 isolated from peat swamp forest in Thailand.</title>
        <authorList>
            <person name="Klaysubun C."/>
            <person name="Duangmal K."/>
        </authorList>
    </citation>
    <scope>NUCLEOTIDE SEQUENCE [LARGE SCALE GENOMIC DNA]</scope>
    <source>
        <strain evidence="7 8">RB6PN23</strain>
    </source>
</reference>
<comment type="similarity">
    <text evidence="4">Belongs to the SIMIBI class G3E GTPase family. ZNG1 subfamily.</text>
</comment>
<dbReference type="PANTHER" id="PTHR13748">
    <property type="entry name" value="COBW-RELATED"/>
    <property type="match status" value="1"/>
</dbReference>
<dbReference type="SUPFAM" id="SSF90002">
    <property type="entry name" value="Hypothetical protein YjiA, C-terminal domain"/>
    <property type="match status" value="1"/>
</dbReference>
<keyword evidence="2" id="KW-0378">Hydrolase</keyword>
<feature type="domain" description="CobW C-terminal" evidence="6">
    <location>
        <begin position="237"/>
        <end position="328"/>
    </location>
</feature>
<evidence type="ECO:0000256" key="3">
    <source>
        <dbReference type="ARBA" id="ARBA00023186"/>
    </source>
</evidence>
<dbReference type="InterPro" id="IPR011629">
    <property type="entry name" value="CobW-like_C"/>
</dbReference>
<dbReference type="CDD" id="cd03112">
    <property type="entry name" value="CobW-like"/>
    <property type="match status" value="1"/>
</dbReference>
<organism evidence="7 8">
    <name type="scientific">Streptomyces silvisoli</name>
    <dbReference type="NCBI Taxonomy" id="3034235"/>
    <lineage>
        <taxon>Bacteria</taxon>
        <taxon>Bacillati</taxon>
        <taxon>Actinomycetota</taxon>
        <taxon>Actinomycetes</taxon>
        <taxon>Kitasatosporales</taxon>
        <taxon>Streptomycetaceae</taxon>
        <taxon>Streptomyces</taxon>
    </lineage>
</organism>
<comment type="caution">
    <text evidence="7">The sequence shown here is derived from an EMBL/GenBank/DDBJ whole genome shotgun (WGS) entry which is preliminary data.</text>
</comment>
<dbReference type="Pfam" id="PF07683">
    <property type="entry name" value="CobW_C"/>
    <property type="match status" value="1"/>
</dbReference>
<evidence type="ECO:0000259" key="6">
    <source>
        <dbReference type="SMART" id="SM00833"/>
    </source>
</evidence>
<dbReference type="InterPro" id="IPR003495">
    <property type="entry name" value="CobW/HypB/UreG_nucleotide-bd"/>
</dbReference>
<evidence type="ECO:0000256" key="5">
    <source>
        <dbReference type="ARBA" id="ARBA00049117"/>
    </source>
</evidence>